<feature type="chain" id="PRO_5046738172" evidence="3">
    <location>
        <begin position="21"/>
        <end position="322"/>
    </location>
</feature>
<dbReference type="SUPFAM" id="SSF53807">
    <property type="entry name" value="Helical backbone' metal receptor"/>
    <property type="match status" value="1"/>
</dbReference>
<sequence length="322" mass="35156">MKKRLLAFFLTLMVILGVLAGCGTTNQDQKADKSSQGPKQEQTAFPVTIKDGLGENVTIKHKPKRIVSIIPSNTEIAFDLGLGKQIVGVSDFDNYPKAALKKTKIGGQKMNVEKIISLKPDLVLAHASSANSSRDGIKQLREAGIPVLIVNDAESFNQVYQSIQMIGKATGTSHKADQIISDMKAKVASIKEKANKVPKDKEKKVYIEISPAPDIYTAGQGTFMNEMLNLIHAKNIAADKKGWVKLSDESIVKENPDVILATYDQKSAVKNLLKRSGWGNVAAVKNKQVYSVNSDLVNRPGPRLVDGLEQMAQVIYPDAFKK</sequence>
<dbReference type="PANTHER" id="PTHR30535:SF34">
    <property type="entry name" value="MOLYBDATE-BINDING PROTEIN MOLA"/>
    <property type="match status" value="1"/>
</dbReference>
<evidence type="ECO:0000313" key="6">
    <source>
        <dbReference type="Proteomes" id="UP000808914"/>
    </source>
</evidence>
<comment type="similarity">
    <text evidence="1">Belongs to the bacterial solute-binding protein 8 family.</text>
</comment>
<feature type="signal peptide" evidence="3">
    <location>
        <begin position="1"/>
        <end position="20"/>
    </location>
</feature>
<dbReference type="InterPro" id="IPR002491">
    <property type="entry name" value="ABC_transptr_periplasmic_BD"/>
</dbReference>
<evidence type="ECO:0000256" key="2">
    <source>
        <dbReference type="ARBA" id="ARBA00022729"/>
    </source>
</evidence>
<evidence type="ECO:0000259" key="4">
    <source>
        <dbReference type="PROSITE" id="PS50983"/>
    </source>
</evidence>
<gene>
    <name evidence="5" type="ORF">JOD45_001648</name>
</gene>
<reference evidence="5 6" key="1">
    <citation type="submission" date="2021-01" db="EMBL/GenBank/DDBJ databases">
        <title>Genomic Encyclopedia of Type Strains, Phase IV (KMG-IV): sequencing the most valuable type-strain genomes for metagenomic binning, comparative biology and taxonomic classification.</title>
        <authorList>
            <person name="Goeker M."/>
        </authorList>
    </citation>
    <scope>NUCLEOTIDE SEQUENCE [LARGE SCALE GENOMIC DNA]</scope>
    <source>
        <strain evidence="5 6">DSM 28236</strain>
    </source>
</reference>
<dbReference type="PROSITE" id="PS50983">
    <property type="entry name" value="FE_B12_PBP"/>
    <property type="match status" value="1"/>
</dbReference>
<organism evidence="5 6">
    <name type="scientific">Scopulibacillus daqui</name>
    <dbReference type="NCBI Taxonomy" id="1469162"/>
    <lineage>
        <taxon>Bacteria</taxon>
        <taxon>Bacillati</taxon>
        <taxon>Bacillota</taxon>
        <taxon>Bacilli</taxon>
        <taxon>Bacillales</taxon>
        <taxon>Sporolactobacillaceae</taxon>
        <taxon>Scopulibacillus</taxon>
    </lineage>
</organism>
<dbReference type="EMBL" id="JAFBER010000008">
    <property type="protein sequence ID" value="MBM7645437.1"/>
    <property type="molecule type" value="Genomic_DNA"/>
</dbReference>
<proteinExistence type="inferred from homology"/>
<dbReference type="PROSITE" id="PS51257">
    <property type="entry name" value="PROKAR_LIPOPROTEIN"/>
    <property type="match status" value="1"/>
</dbReference>
<evidence type="ECO:0000313" key="5">
    <source>
        <dbReference type="EMBL" id="MBM7645437.1"/>
    </source>
</evidence>
<dbReference type="Proteomes" id="UP000808914">
    <property type="component" value="Unassembled WGS sequence"/>
</dbReference>
<protein>
    <submittedName>
        <fullName evidence="5">Iron complex transport system substrate-binding protein</fullName>
    </submittedName>
</protein>
<accession>A0ABS2PZH5</accession>
<evidence type="ECO:0000256" key="1">
    <source>
        <dbReference type="ARBA" id="ARBA00008814"/>
    </source>
</evidence>
<name>A0ABS2PZH5_9BACL</name>
<feature type="domain" description="Fe/B12 periplasmic-binding" evidence="4">
    <location>
        <begin position="65"/>
        <end position="319"/>
    </location>
</feature>
<dbReference type="PANTHER" id="PTHR30535">
    <property type="entry name" value="VITAMIN B12-BINDING PROTEIN"/>
    <property type="match status" value="1"/>
</dbReference>
<evidence type="ECO:0000256" key="3">
    <source>
        <dbReference type="SAM" id="SignalP"/>
    </source>
</evidence>
<dbReference type="CDD" id="cd01143">
    <property type="entry name" value="YvrC"/>
    <property type="match status" value="1"/>
</dbReference>
<comment type="caution">
    <text evidence="5">The sequence shown here is derived from an EMBL/GenBank/DDBJ whole genome shotgun (WGS) entry which is preliminary data.</text>
</comment>
<dbReference type="Pfam" id="PF01497">
    <property type="entry name" value="Peripla_BP_2"/>
    <property type="match status" value="1"/>
</dbReference>
<dbReference type="Gene3D" id="3.40.50.1980">
    <property type="entry name" value="Nitrogenase molybdenum iron protein domain"/>
    <property type="match status" value="2"/>
</dbReference>
<dbReference type="NCBIfam" id="NF038402">
    <property type="entry name" value="TroA_like"/>
    <property type="match status" value="1"/>
</dbReference>
<dbReference type="InterPro" id="IPR050902">
    <property type="entry name" value="ABC_Transporter_SBP"/>
</dbReference>
<dbReference type="InterPro" id="IPR054828">
    <property type="entry name" value="Vit_B12_bind_prot"/>
</dbReference>
<keyword evidence="2 3" id="KW-0732">Signal</keyword>
<keyword evidence="6" id="KW-1185">Reference proteome</keyword>